<comment type="caution">
    <text evidence="1">The sequence shown here is derived from an EMBL/GenBank/DDBJ whole genome shotgun (WGS) entry which is preliminary data.</text>
</comment>
<gene>
    <name evidence="1" type="ORF">TNCT_311691</name>
</gene>
<proteinExistence type="predicted"/>
<dbReference type="EMBL" id="BMAO01001901">
    <property type="protein sequence ID" value="GFQ76807.1"/>
    <property type="molecule type" value="Genomic_DNA"/>
</dbReference>
<name>A0A8X6FD26_TRICU</name>
<accession>A0A8X6FD26</accession>
<organism evidence="1 2">
    <name type="scientific">Trichonephila clavata</name>
    <name type="common">Joro spider</name>
    <name type="synonym">Nephila clavata</name>
    <dbReference type="NCBI Taxonomy" id="2740835"/>
    <lineage>
        <taxon>Eukaryota</taxon>
        <taxon>Metazoa</taxon>
        <taxon>Ecdysozoa</taxon>
        <taxon>Arthropoda</taxon>
        <taxon>Chelicerata</taxon>
        <taxon>Arachnida</taxon>
        <taxon>Araneae</taxon>
        <taxon>Araneomorphae</taxon>
        <taxon>Entelegynae</taxon>
        <taxon>Araneoidea</taxon>
        <taxon>Nephilidae</taxon>
        <taxon>Trichonephila</taxon>
    </lineage>
</organism>
<dbReference type="AlphaFoldDB" id="A0A8X6FD26"/>
<feature type="non-terminal residue" evidence="1">
    <location>
        <position position="1"/>
    </location>
</feature>
<keyword evidence="2" id="KW-1185">Reference proteome</keyword>
<evidence type="ECO:0000313" key="1">
    <source>
        <dbReference type="EMBL" id="GFQ76807.1"/>
    </source>
</evidence>
<dbReference type="Proteomes" id="UP000887116">
    <property type="component" value="Unassembled WGS sequence"/>
</dbReference>
<evidence type="ECO:0000313" key="2">
    <source>
        <dbReference type="Proteomes" id="UP000887116"/>
    </source>
</evidence>
<sequence>MKFFKEKKPNPERKEVIFSKNITGWKIKILSHSDNLEDYNSIKGEKFRSQKTIFKQ</sequence>
<reference evidence="1" key="1">
    <citation type="submission" date="2020-07" db="EMBL/GenBank/DDBJ databases">
        <title>Multicomponent nature underlies the extraordinary mechanical properties of spider dragline silk.</title>
        <authorList>
            <person name="Kono N."/>
            <person name="Nakamura H."/>
            <person name="Mori M."/>
            <person name="Yoshida Y."/>
            <person name="Ohtoshi R."/>
            <person name="Malay A.D."/>
            <person name="Moran D.A.P."/>
            <person name="Tomita M."/>
            <person name="Numata K."/>
            <person name="Arakawa K."/>
        </authorList>
    </citation>
    <scope>NUCLEOTIDE SEQUENCE</scope>
</reference>
<protein>
    <submittedName>
        <fullName evidence="1">Uncharacterized protein</fullName>
    </submittedName>
</protein>